<dbReference type="Pfam" id="PF24125">
    <property type="entry name" value="Cds6_C"/>
    <property type="match status" value="1"/>
</dbReference>
<dbReference type="InterPro" id="IPR019734">
    <property type="entry name" value="TPR_rpt"/>
</dbReference>
<organism evidence="7 8">
    <name type="scientific">Comamonas piscis</name>
    <dbReference type="NCBI Taxonomy" id="1562974"/>
    <lineage>
        <taxon>Bacteria</taxon>
        <taxon>Pseudomonadati</taxon>
        <taxon>Pseudomonadota</taxon>
        <taxon>Betaproteobacteria</taxon>
        <taxon>Burkholderiales</taxon>
        <taxon>Comamonadaceae</taxon>
        <taxon>Comamonas</taxon>
    </lineage>
</organism>
<sequence length="384" mass="40131">MRIASRHFSPPFRLLQARLPNLVAALCAGGTALVLALPAHAAREVDTVAQLLEQGQPEQAALQADAFLQHNPGDAEMRFLRGVIATEQKQLPQAIQIFSALARDYPAMPEPYNNLAVLYAAQGQERKAVDALDQAIRAQPGYATAYENLGDLYARMASQSYAKALELDGTRQGIAPKQALMAQIAPGKAGAAAPVAALPAASAMPSAAAAPAPVLTPVQPAAPARKPEPAVAERISSATPLQLAAAEAARSAASASPADAAPAAKAAQALDASPAAVEAAVQAWAKAWAQQDMNAYLAAYSPAFKPADGSSLAAWKQSRRQRIEGKRDISVSLSDLQVAVDGERATARFVQAYVAGALKSTSRKTLVLQPDQGQWRIVSETVGR</sequence>
<dbReference type="KEGG" id="cpis:HS961_15270"/>
<feature type="repeat" description="TPR" evidence="4">
    <location>
        <begin position="109"/>
        <end position="142"/>
    </location>
</feature>
<feature type="chain" id="PRO_5028893536" evidence="5">
    <location>
        <begin position="42"/>
        <end position="384"/>
    </location>
</feature>
<evidence type="ECO:0000256" key="2">
    <source>
        <dbReference type="ARBA" id="ARBA00022676"/>
    </source>
</evidence>
<gene>
    <name evidence="7" type="ORF">HS961_15270</name>
</gene>
<dbReference type="GO" id="GO:0016757">
    <property type="term" value="F:glycosyltransferase activity"/>
    <property type="evidence" value="ECO:0007669"/>
    <property type="project" value="UniProtKB-KW"/>
</dbReference>
<proteinExistence type="predicted"/>
<evidence type="ECO:0000256" key="1">
    <source>
        <dbReference type="ARBA" id="ARBA00004922"/>
    </source>
</evidence>
<dbReference type="SUPFAM" id="SSF48452">
    <property type="entry name" value="TPR-like"/>
    <property type="match status" value="1"/>
</dbReference>
<comment type="pathway">
    <text evidence="1">Protein modification; protein glycosylation.</text>
</comment>
<reference evidence="7 8" key="1">
    <citation type="journal article" date="2020" name="G3 (Bethesda)">
        <title>CeMbio - The Caenorhabditis elegans Microbiome Resource.</title>
        <authorList>
            <person name="Dirksen P."/>
            <person name="Assie A."/>
            <person name="Zimmermann J."/>
            <person name="Zhang F."/>
            <person name="Tietje A.M."/>
            <person name="Marsh S.A."/>
            <person name="Felix M.A."/>
            <person name="Shapira M."/>
            <person name="Kaleta C."/>
            <person name="Schulenburg H."/>
            <person name="Samuel B."/>
        </authorList>
    </citation>
    <scope>NUCLEOTIDE SEQUENCE [LARGE SCALE GENOMIC DNA]</scope>
    <source>
        <strain evidence="7 8">BIGb0172</strain>
    </source>
</reference>
<dbReference type="PANTHER" id="PTHR44835:SF1">
    <property type="entry name" value="PROTEIN O-GLCNAC TRANSFERASE"/>
    <property type="match status" value="1"/>
</dbReference>
<feature type="domain" description="Cds6 C-terminal" evidence="6">
    <location>
        <begin position="277"/>
        <end position="380"/>
    </location>
</feature>
<dbReference type="EMBL" id="CP058554">
    <property type="protein sequence ID" value="QMV74087.1"/>
    <property type="molecule type" value="Genomic_DNA"/>
</dbReference>
<name>A0A7G5EJB2_9BURK</name>
<evidence type="ECO:0000256" key="5">
    <source>
        <dbReference type="SAM" id="SignalP"/>
    </source>
</evidence>
<accession>A0A7G5EJB2</accession>
<dbReference type="Pfam" id="PF13432">
    <property type="entry name" value="TPR_16"/>
    <property type="match status" value="2"/>
</dbReference>
<evidence type="ECO:0000259" key="6">
    <source>
        <dbReference type="Pfam" id="PF24125"/>
    </source>
</evidence>
<dbReference type="SMART" id="SM00028">
    <property type="entry name" value="TPR"/>
    <property type="match status" value="3"/>
</dbReference>
<keyword evidence="2" id="KW-0328">Glycosyltransferase</keyword>
<dbReference type="SUPFAM" id="SSF54427">
    <property type="entry name" value="NTF2-like"/>
    <property type="match status" value="1"/>
</dbReference>
<protein>
    <submittedName>
        <fullName evidence="7">Tetratricopeptide repeat protein</fullName>
    </submittedName>
</protein>
<keyword evidence="5" id="KW-0732">Signal</keyword>
<dbReference type="RefSeq" id="WP_182323400.1">
    <property type="nucleotide sequence ID" value="NZ_CP058554.1"/>
</dbReference>
<dbReference type="Proteomes" id="UP000515240">
    <property type="component" value="Chromosome"/>
</dbReference>
<dbReference type="PANTHER" id="PTHR44835">
    <property type="entry name" value="UDP-N-ACETYLGLUCOSAMINE--PEPTIDE N-ACETYLGLUCOSAMINYLTRANSFERASE SPINDLY-RELATED"/>
    <property type="match status" value="1"/>
</dbReference>
<evidence type="ECO:0000313" key="7">
    <source>
        <dbReference type="EMBL" id="QMV74087.1"/>
    </source>
</evidence>
<keyword evidence="3" id="KW-0808">Transferase</keyword>
<dbReference type="InterPro" id="IPR011990">
    <property type="entry name" value="TPR-like_helical_dom_sf"/>
</dbReference>
<evidence type="ECO:0000256" key="3">
    <source>
        <dbReference type="ARBA" id="ARBA00022679"/>
    </source>
</evidence>
<dbReference type="PROSITE" id="PS50005">
    <property type="entry name" value="TPR"/>
    <property type="match status" value="1"/>
</dbReference>
<dbReference type="Gene3D" id="1.25.40.10">
    <property type="entry name" value="Tetratricopeptide repeat domain"/>
    <property type="match status" value="1"/>
</dbReference>
<dbReference type="InterPro" id="IPR056203">
    <property type="entry name" value="Cds6_C"/>
</dbReference>
<evidence type="ECO:0000256" key="4">
    <source>
        <dbReference type="PROSITE-ProRule" id="PRU00339"/>
    </source>
</evidence>
<keyword evidence="8" id="KW-1185">Reference proteome</keyword>
<dbReference type="Gene3D" id="3.10.450.50">
    <property type="match status" value="1"/>
</dbReference>
<evidence type="ECO:0000313" key="8">
    <source>
        <dbReference type="Proteomes" id="UP000515240"/>
    </source>
</evidence>
<dbReference type="InterPro" id="IPR032710">
    <property type="entry name" value="NTF2-like_dom_sf"/>
</dbReference>
<feature type="signal peptide" evidence="5">
    <location>
        <begin position="1"/>
        <end position="41"/>
    </location>
</feature>
<keyword evidence="4" id="KW-0802">TPR repeat</keyword>
<dbReference type="AlphaFoldDB" id="A0A7G5EJB2"/>
<dbReference type="InterPro" id="IPR051939">
    <property type="entry name" value="Glycosyltr_41/O-GlcNAc_trsf"/>
</dbReference>